<proteinExistence type="predicted"/>
<reference evidence="1 2" key="1">
    <citation type="submission" date="2019-12" db="EMBL/GenBank/DDBJ databases">
        <authorList>
            <person name="Woiski C."/>
        </authorList>
    </citation>
    <scope>NUCLEOTIDE SEQUENCE [LARGE SCALE GENOMIC DNA]</scope>
    <source>
        <strain evidence="1 2">BOE100</strain>
    </source>
</reference>
<gene>
    <name evidence="1" type="ORF">GN299_13825</name>
</gene>
<name>A0A7V8J460_PSEPU</name>
<dbReference type="Proteomes" id="UP000442695">
    <property type="component" value="Unassembled WGS sequence"/>
</dbReference>
<dbReference type="AlphaFoldDB" id="A0A7V8J460"/>
<protein>
    <submittedName>
        <fullName evidence="1">Uncharacterized protein</fullName>
    </submittedName>
</protein>
<evidence type="ECO:0000313" key="2">
    <source>
        <dbReference type="Proteomes" id="UP000442695"/>
    </source>
</evidence>
<accession>A0A7V8J460</accession>
<comment type="caution">
    <text evidence="1">The sequence shown here is derived from an EMBL/GenBank/DDBJ whole genome shotgun (WGS) entry which is preliminary data.</text>
</comment>
<sequence length="59" mass="6441">MDISPDKTYRFTKSGNLVRTIAATSYGGRGNWIVARIDTGKEMVVAGKALVSQSHPDWS</sequence>
<dbReference type="EMBL" id="WOWR01000015">
    <property type="protein sequence ID" value="KAF0254329.1"/>
    <property type="molecule type" value="Genomic_DNA"/>
</dbReference>
<organism evidence="1 2">
    <name type="scientific">Pseudomonas putida</name>
    <name type="common">Arthrobacter siderocapsulatus</name>
    <dbReference type="NCBI Taxonomy" id="303"/>
    <lineage>
        <taxon>Bacteria</taxon>
        <taxon>Pseudomonadati</taxon>
        <taxon>Pseudomonadota</taxon>
        <taxon>Gammaproteobacteria</taxon>
        <taxon>Pseudomonadales</taxon>
        <taxon>Pseudomonadaceae</taxon>
        <taxon>Pseudomonas</taxon>
    </lineage>
</organism>
<dbReference type="RefSeq" id="WP_156859061.1">
    <property type="nucleotide sequence ID" value="NZ_WOWR01000015.1"/>
</dbReference>
<evidence type="ECO:0000313" key="1">
    <source>
        <dbReference type="EMBL" id="KAF0254329.1"/>
    </source>
</evidence>